<evidence type="ECO:0000256" key="4">
    <source>
        <dbReference type="ARBA" id="ARBA00023004"/>
    </source>
</evidence>
<feature type="transmembrane region" description="Helical" evidence="7">
    <location>
        <begin position="392"/>
        <end position="413"/>
    </location>
</feature>
<keyword evidence="1" id="KW-0285">Flavoprotein</keyword>
<dbReference type="Pfam" id="PF12801">
    <property type="entry name" value="Fer4_5"/>
    <property type="match status" value="2"/>
</dbReference>
<feature type="transmembrane region" description="Helical" evidence="7">
    <location>
        <begin position="519"/>
        <end position="540"/>
    </location>
</feature>
<feature type="transmembrane region" description="Helical" evidence="7">
    <location>
        <begin position="434"/>
        <end position="455"/>
    </location>
</feature>
<dbReference type="InterPro" id="IPR017896">
    <property type="entry name" value="4Fe4S_Fe-S-bd"/>
</dbReference>
<keyword evidence="3" id="KW-0560">Oxidoreductase</keyword>
<keyword evidence="10" id="KW-1185">Reference proteome</keyword>
<name>A0ABP8MKJ4_9BACT</name>
<feature type="transmembrane region" description="Helical" evidence="7">
    <location>
        <begin position="346"/>
        <end position="363"/>
    </location>
</feature>
<dbReference type="EMBL" id="BAABGA010000024">
    <property type="protein sequence ID" value="GAA4451419.1"/>
    <property type="molecule type" value="Genomic_DNA"/>
</dbReference>
<evidence type="ECO:0000256" key="6">
    <source>
        <dbReference type="SAM" id="MobiDB-lite"/>
    </source>
</evidence>
<gene>
    <name evidence="9" type="ORF">GCM10023156_19060</name>
</gene>
<evidence type="ECO:0000259" key="8">
    <source>
        <dbReference type="PROSITE" id="PS51379"/>
    </source>
</evidence>
<dbReference type="PROSITE" id="PS51379">
    <property type="entry name" value="4FE4S_FER_2"/>
    <property type="match status" value="1"/>
</dbReference>
<keyword evidence="7" id="KW-1133">Transmembrane helix</keyword>
<dbReference type="Pfam" id="PF13738">
    <property type="entry name" value="Pyr_redox_3"/>
    <property type="match status" value="1"/>
</dbReference>
<evidence type="ECO:0000256" key="1">
    <source>
        <dbReference type="ARBA" id="ARBA00022630"/>
    </source>
</evidence>
<sequence length="807" mass="88846">MSANAPKSDRKKTTYFATVPPQEILPIVNGRYESSVKGIYVIGDVTGLPLVKVAANQGASVISKMKFDEDSASGAERLDLVIIGAGPAGLSAAMEAHERGLKYVVLERNKVASTVRSFPPGKKVYAEPQFVQNESKLEFDEDLDKDEFLTRVNRLVDEKKLHIKEDTEVDRVRKVGERQFEIETKSGKSFPTQQVLVAVGRQGQARLLECPGADNAQKVTYRLHTPDDYHDANIMVVGGGNSAIEAALLLMPHNRVTLSYRGDDLFRAKEENRLLIEQAERDGRLNILYRSNLKAIRDDEVDIDVDGQTHTLANDHVIVQIGTLPPVDFLMDMGLELDGVWTAKRIVLSMLGLLVGVFVYFYSKNFVLHPAAAGEGKLLLPGLESLIGSAQLGFAAFLVGTVLPIAWLSLLALKLINGNMQARGHAALLNLPHSTLLLIVGGLLYVGSLIAPSVLTLDPSAAGDGPYYVPGFTWLYHVVPKYFSNAYGLYYLLYFSAIAGFGLYWAIKSNHQLVWRRNLTIIATQWTLWWGIPTFLAVFIGRNPWTPLLTRSLNAWPLNMGAFHLDPAVGPGDPAWWHTVAVVGVVWAAVLTFIVIPLVTIRWGKIYCSYICSCGALAETVGNGFRHRGPKGDTPRKMERMGFIFIALATVATIADLYGFEGPLGQYNLWVGTALAGAIAIGLYPFLGQRVWCRMWCPLAFWMNFWGRWSQFKITPEKGKCIDCNVCNQYCQMGIDIKSSALKGEPITLKDSPCVGCNECIVRCPMEILHLGDLPVVSSLGFQPGNSTHPSSLGFQPGNPPQPRLEA</sequence>
<evidence type="ECO:0000313" key="10">
    <source>
        <dbReference type="Proteomes" id="UP001500840"/>
    </source>
</evidence>
<dbReference type="InterPro" id="IPR036188">
    <property type="entry name" value="FAD/NAD-bd_sf"/>
</dbReference>
<keyword evidence="5" id="KW-0411">Iron-sulfur</keyword>
<evidence type="ECO:0000256" key="7">
    <source>
        <dbReference type="SAM" id="Phobius"/>
    </source>
</evidence>
<evidence type="ECO:0000256" key="3">
    <source>
        <dbReference type="ARBA" id="ARBA00023002"/>
    </source>
</evidence>
<dbReference type="SUPFAM" id="SSF54862">
    <property type="entry name" value="4Fe-4S ferredoxins"/>
    <property type="match status" value="1"/>
</dbReference>
<keyword evidence="7" id="KW-0472">Membrane</keyword>
<dbReference type="InterPro" id="IPR017900">
    <property type="entry name" value="4Fe4S_Fe_S_CS"/>
</dbReference>
<dbReference type="PRINTS" id="PR00368">
    <property type="entry name" value="FADPNR"/>
</dbReference>
<dbReference type="PROSITE" id="PS00198">
    <property type="entry name" value="4FE4S_FER_1"/>
    <property type="match status" value="1"/>
</dbReference>
<dbReference type="Gene3D" id="3.50.50.60">
    <property type="entry name" value="FAD/NAD(P)-binding domain"/>
    <property type="match status" value="2"/>
</dbReference>
<feature type="region of interest" description="Disordered" evidence="6">
    <location>
        <begin position="788"/>
        <end position="807"/>
    </location>
</feature>
<comment type="caution">
    <text evidence="9">The sequence shown here is derived from an EMBL/GenBank/DDBJ whole genome shotgun (WGS) entry which is preliminary data.</text>
</comment>
<evidence type="ECO:0000313" key="9">
    <source>
        <dbReference type="EMBL" id="GAA4451419.1"/>
    </source>
</evidence>
<feature type="transmembrane region" description="Helical" evidence="7">
    <location>
        <begin position="667"/>
        <end position="687"/>
    </location>
</feature>
<feature type="compositionally biased region" description="Pro residues" evidence="6">
    <location>
        <begin position="798"/>
        <end position="807"/>
    </location>
</feature>
<dbReference type="PANTHER" id="PTHR48105">
    <property type="entry name" value="THIOREDOXIN REDUCTASE 1-RELATED-RELATED"/>
    <property type="match status" value="1"/>
</dbReference>
<protein>
    <recommendedName>
        <fullName evidence="8">4Fe-4S ferredoxin-type domain-containing protein</fullName>
    </recommendedName>
</protein>
<dbReference type="RefSeq" id="WP_345321451.1">
    <property type="nucleotide sequence ID" value="NZ_BAABGA010000024.1"/>
</dbReference>
<dbReference type="Proteomes" id="UP001500840">
    <property type="component" value="Unassembled WGS sequence"/>
</dbReference>
<accession>A0ABP8MKJ4</accession>
<organism evidence="9 10">
    <name type="scientific">Novipirellula rosea</name>
    <dbReference type="NCBI Taxonomy" id="1031540"/>
    <lineage>
        <taxon>Bacteria</taxon>
        <taxon>Pseudomonadati</taxon>
        <taxon>Planctomycetota</taxon>
        <taxon>Planctomycetia</taxon>
        <taxon>Pirellulales</taxon>
        <taxon>Pirellulaceae</taxon>
        <taxon>Novipirellula</taxon>
    </lineage>
</organism>
<dbReference type="PRINTS" id="PR00469">
    <property type="entry name" value="PNDRDTASEII"/>
</dbReference>
<feature type="transmembrane region" description="Helical" evidence="7">
    <location>
        <begin position="488"/>
        <end position="507"/>
    </location>
</feature>
<evidence type="ECO:0000256" key="2">
    <source>
        <dbReference type="ARBA" id="ARBA00022723"/>
    </source>
</evidence>
<evidence type="ECO:0000256" key="5">
    <source>
        <dbReference type="ARBA" id="ARBA00023014"/>
    </source>
</evidence>
<reference evidence="10" key="1">
    <citation type="journal article" date="2019" name="Int. J. Syst. Evol. Microbiol.">
        <title>The Global Catalogue of Microorganisms (GCM) 10K type strain sequencing project: providing services to taxonomists for standard genome sequencing and annotation.</title>
        <authorList>
            <consortium name="The Broad Institute Genomics Platform"/>
            <consortium name="The Broad Institute Genome Sequencing Center for Infectious Disease"/>
            <person name="Wu L."/>
            <person name="Ma J."/>
        </authorList>
    </citation>
    <scope>NUCLEOTIDE SEQUENCE [LARGE SCALE GENOMIC DNA]</scope>
    <source>
        <strain evidence="10">JCM 17759</strain>
    </source>
</reference>
<proteinExistence type="predicted"/>
<feature type="transmembrane region" description="Helical" evidence="7">
    <location>
        <begin position="641"/>
        <end position="661"/>
    </location>
</feature>
<feature type="domain" description="4Fe-4S ferredoxin-type" evidence="8">
    <location>
        <begin position="744"/>
        <end position="774"/>
    </location>
</feature>
<keyword evidence="7" id="KW-0812">Transmembrane</keyword>
<feature type="transmembrane region" description="Helical" evidence="7">
    <location>
        <begin position="575"/>
        <end position="599"/>
    </location>
</feature>
<dbReference type="InterPro" id="IPR050097">
    <property type="entry name" value="Ferredoxin-NADP_redctase_2"/>
</dbReference>
<keyword evidence="2" id="KW-0479">Metal-binding</keyword>
<keyword evidence="4" id="KW-0408">Iron</keyword>
<dbReference type="SUPFAM" id="SSF51905">
    <property type="entry name" value="FAD/NAD(P)-binding domain"/>
    <property type="match status" value="1"/>
</dbReference>